<evidence type="ECO:0000256" key="3">
    <source>
        <dbReference type="ARBA" id="ARBA00022750"/>
    </source>
</evidence>
<evidence type="ECO:0000259" key="5">
    <source>
        <dbReference type="PROSITE" id="PS50030"/>
    </source>
</evidence>
<evidence type="ECO:0000259" key="6">
    <source>
        <dbReference type="PROSITE" id="PS50053"/>
    </source>
</evidence>
<dbReference type="Pfam" id="PF00240">
    <property type="entry name" value="ubiquitin"/>
    <property type="match status" value="1"/>
</dbReference>
<dbReference type="OrthoDB" id="1047367at2759"/>
<gene>
    <name evidence="8" type="ORF">PPERSA_09608</name>
</gene>
<keyword evidence="9" id="KW-1185">Reference proteome</keyword>
<feature type="domain" description="UBA" evidence="5">
    <location>
        <begin position="379"/>
        <end position="419"/>
    </location>
</feature>
<dbReference type="InterPro" id="IPR021109">
    <property type="entry name" value="Peptidase_aspartic_dom_sf"/>
</dbReference>
<dbReference type="EMBL" id="LDAU01000180">
    <property type="protein sequence ID" value="KRX01002.1"/>
    <property type="molecule type" value="Genomic_DNA"/>
</dbReference>
<dbReference type="CDD" id="cd05479">
    <property type="entry name" value="RP_DDI"/>
    <property type="match status" value="1"/>
</dbReference>
<sequence length="423" mass="48002">MKLQILDEQDKIVQLEIDEEETVDTLQDLIEIEFGIEKDKQILMFAGKQLQSNQIIKGTGLKEQDIIEVGVKAGQNLQDVFKNVLNNLNANQSNQQGGQQNFNLNNIFNQNVDPMNNPRLVNQAKQIKAQLQANQSELNYLLHSNRPLAEAILSDNIKDLVNILHEKEMKALEEKRKFQQKLVELQKNPYDPENQKEIERMIQEQNVEQQRDLAMDQHPEFFGRISMLYINISINGHPIQAFVDSGAESTIISASLAEKCGLTRLLDKRFAGIAVGVGQSKILGRVHVAQMEIKNKKIPVNLTVLEDGKIGFLLGLDTLKRYQCLMDLGQRNLTFMLGEEKLTVDFLNDGEIKKENLISTSQINESQSGQEQQLQQQIKINEDHVKELMNLGATKDEAVAALKKFMGNIEFAAQHITQQKYGM</sequence>
<dbReference type="Gene3D" id="1.10.8.10">
    <property type="entry name" value="DNA helicase RuvA subunit, C-terminal domain"/>
    <property type="match status" value="1"/>
</dbReference>
<dbReference type="PROSITE" id="PS50053">
    <property type="entry name" value="UBIQUITIN_2"/>
    <property type="match status" value="1"/>
</dbReference>
<dbReference type="InterPro" id="IPR001995">
    <property type="entry name" value="Peptidase_A2_cat"/>
</dbReference>
<dbReference type="InterPro" id="IPR015940">
    <property type="entry name" value="UBA"/>
</dbReference>
<dbReference type="AlphaFoldDB" id="A0A0V0QFN6"/>
<dbReference type="PROSITE" id="PS50175">
    <property type="entry name" value="ASP_PROT_RETROV"/>
    <property type="match status" value="1"/>
</dbReference>
<dbReference type="SUPFAM" id="SSF50630">
    <property type="entry name" value="Acid proteases"/>
    <property type="match status" value="1"/>
</dbReference>
<keyword evidence="2" id="KW-0645">Protease</keyword>
<dbReference type="SUPFAM" id="SSF46934">
    <property type="entry name" value="UBA-like"/>
    <property type="match status" value="1"/>
</dbReference>
<evidence type="ECO:0000256" key="2">
    <source>
        <dbReference type="ARBA" id="ARBA00022670"/>
    </source>
</evidence>
<dbReference type="Pfam" id="PF09668">
    <property type="entry name" value="Asp_protease"/>
    <property type="match status" value="1"/>
</dbReference>
<dbReference type="InParanoid" id="A0A0V0QFN6"/>
<dbReference type="PANTHER" id="PTHR12917:SF1">
    <property type="entry name" value="AT13091P"/>
    <property type="match status" value="1"/>
</dbReference>
<feature type="domain" description="Ubiquitin-like" evidence="6">
    <location>
        <begin position="1"/>
        <end position="72"/>
    </location>
</feature>
<dbReference type="PANTHER" id="PTHR12917">
    <property type="entry name" value="ASPARTYL PROTEASE DDI-RELATED"/>
    <property type="match status" value="1"/>
</dbReference>
<evidence type="ECO:0000313" key="9">
    <source>
        <dbReference type="Proteomes" id="UP000054937"/>
    </source>
</evidence>
<reference evidence="8 9" key="1">
    <citation type="journal article" date="2015" name="Sci. Rep.">
        <title>Genome of the facultative scuticociliatosis pathogen Pseudocohnilembus persalinus provides insight into its virulence through horizontal gene transfer.</title>
        <authorList>
            <person name="Xiong J."/>
            <person name="Wang G."/>
            <person name="Cheng J."/>
            <person name="Tian M."/>
            <person name="Pan X."/>
            <person name="Warren A."/>
            <person name="Jiang C."/>
            <person name="Yuan D."/>
            <person name="Miao W."/>
        </authorList>
    </citation>
    <scope>NUCLEOTIDE SEQUENCE [LARGE SCALE GENOMIC DNA]</scope>
    <source>
        <strain evidence="8">36N120E</strain>
    </source>
</reference>
<feature type="domain" description="Peptidase A2" evidence="7">
    <location>
        <begin position="239"/>
        <end position="318"/>
    </location>
</feature>
<evidence type="ECO:0000259" key="7">
    <source>
        <dbReference type="PROSITE" id="PS50175"/>
    </source>
</evidence>
<name>A0A0V0QFN6_PSEPJ</name>
<dbReference type="SUPFAM" id="SSF54236">
    <property type="entry name" value="Ubiquitin-like"/>
    <property type="match status" value="1"/>
</dbReference>
<dbReference type="GO" id="GO:0006508">
    <property type="term" value="P:proteolysis"/>
    <property type="evidence" value="ECO:0007669"/>
    <property type="project" value="UniProtKB-KW"/>
</dbReference>
<dbReference type="SMART" id="SM00213">
    <property type="entry name" value="UBQ"/>
    <property type="match status" value="1"/>
</dbReference>
<dbReference type="InterPro" id="IPR009060">
    <property type="entry name" value="UBA-like_sf"/>
</dbReference>
<dbReference type="GO" id="GO:0004190">
    <property type="term" value="F:aspartic-type endopeptidase activity"/>
    <property type="evidence" value="ECO:0007669"/>
    <property type="project" value="UniProtKB-KW"/>
</dbReference>
<dbReference type="Gene3D" id="2.40.70.10">
    <property type="entry name" value="Acid Proteases"/>
    <property type="match status" value="1"/>
</dbReference>
<dbReference type="Gene3D" id="3.10.20.90">
    <property type="entry name" value="Phosphatidylinositol 3-kinase Catalytic Subunit, Chain A, domain 1"/>
    <property type="match status" value="1"/>
</dbReference>
<organism evidence="8 9">
    <name type="scientific">Pseudocohnilembus persalinus</name>
    <name type="common">Ciliate</name>
    <dbReference type="NCBI Taxonomy" id="266149"/>
    <lineage>
        <taxon>Eukaryota</taxon>
        <taxon>Sar</taxon>
        <taxon>Alveolata</taxon>
        <taxon>Ciliophora</taxon>
        <taxon>Intramacronucleata</taxon>
        <taxon>Oligohymenophorea</taxon>
        <taxon>Scuticociliatia</taxon>
        <taxon>Philasterida</taxon>
        <taxon>Pseudocohnilembidae</taxon>
        <taxon>Pseudocohnilembus</taxon>
    </lineage>
</organism>
<comment type="similarity">
    <text evidence="1">Belongs to the DDI1 family.</text>
</comment>
<accession>A0A0V0QFN6</accession>
<dbReference type="InterPro" id="IPR000626">
    <property type="entry name" value="Ubiquitin-like_dom"/>
</dbReference>
<dbReference type="InterPro" id="IPR029071">
    <property type="entry name" value="Ubiquitin-like_domsf"/>
</dbReference>
<dbReference type="OMA" id="GHRLNAF"/>
<evidence type="ECO:0000256" key="4">
    <source>
        <dbReference type="ARBA" id="ARBA00022801"/>
    </source>
</evidence>
<keyword evidence="4" id="KW-0378">Hydrolase</keyword>
<protein>
    <submittedName>
        <fullName evidence="8">UBA-like protein</fullName>
    </submittedName>
</protein>
<keyword evidence="3" id="KW-0064">Aspartyl protease</keyword>
<proteinExistence type="inferred from homology"/>
<dbReference type="PROSITE" id="PS50030">
    <property type="entry name" value="UBA"/>
    <property type="match status" value="1"/>
</dbReference>
<evidence type="ECO:0000313" key="8">
    <source>
        <dbReference type="EMBL" id="KRX01002.1"/>
    </source>
</evidence>
<dbReference type="InterPro" id="IPR019103">
    <property type="entry name" value="Peptidase_aspartic_DDI1-type"/>
</dbReference>
<dbReference type="FunCoup" id="A0A0V0QFN6">
    <property type="interactions" value="60"/>
</dbReference>
<comment type="caution">
    <text evidence="8">The sequence shown here is derived from an EMBL/GenBank/DDBJ whole genome shotgun (WGS) entry which is preliminary data.</text>
</comment>
<evidence type="ECO:0000256" key="1">
    <source>
        <dbReference type="ARBA" id="ARBA00009136"/>
    </source>
</evidence>
<dbReference type="Proteomes" id="UP000054937">
    <property type="component" value="Unassembled WGS sequence"/>
</dbReference>